<organism evidence="3 4">
    <name type="scientific">Syntrophotalea acetylenica</name>
    <name type="common">Pelobacter acetylenicus</name>
    <dbReference type="NCBI Taxonomy" id="29542"/>
    <lineage>
        <taxon>Bacteria</taxon>
        <taxon>Pseudomonadati</taxon>
        <taxon>Thermodesulfobacteriota</taxon>
        <taxon>Desulfuromonadia</taxon>
        <taxon>Desulfuromonadales</taxon>
        <taxon>Syntrophotaleaceae</taxon>
        <taxon>Syntrophotalea</taxon>
    </lineage>
</organism>
<accession>A0A1L3GDG7</accession>
<name>A0A1L3GDG7_SYNAC</name>
<evidence type="ECO:0000259" key="2">
    <source>
        <dbReference type="Pfam" id="PF07486"/>
    </source>
</evidence>
<reference evidence="3 4" key="1">
    <citation type="journal article" date="2017" name="Genome Announc.">
        <title>Complete Genome Sequences of Two Acetylene-Fermenting Pelobacter acetylenicus Strains.</title>
        <authorList>
            <person name="Sutton J.M."/>
            <person name="Baesman S.M."/>
            <person name="Fierst J.L."/>
            <person name="Poret-Peterson A.T."/>
            <person name="Oremland R.S."/>
            <person name="Dunlap D.S."/>
            <person name="Akob D.M."/>
        </authorList>
    </citation>
    <scope>NUCLEOTIDE SEQUENCE [LARGE SCALE GENOMIC DNA]</scope>
    <source>
        <strain evidence="3 4">DSM 3247</strain>
    </source>
</reference>
<proteinExistence type="predicted"/>
<evidence type="ECO:0000313" key="3">
    <source>
        <dbReference type="EMBL" id="APG23889.1"/>
    </source>
</evidence>
<dbReference type="GO" id="GO:0016787">
    <property type="term" value="F:hydrolase activity"/>
    <property type="evidence" value="ECO:0007669"/>
    <property type="project" value="InterPro"/>
</dbReference>
<feature type="signal peptide" evidence="1">
    <location>
        <begin position="1"/>
        <end position="25"/>
    </location>
</feature>
<keyword evidence="4" id="KW-1185">Reference proteome</keyword>
<protein>
    <recommendedName>
        <fullName evidence="2">Cell wall hydrolase SleB domain-containing protein</fullName>
    </recommendedName>
</protein>
<sequence>MTLMRIKVCVLVFCGLIFSSFNSWANETITADQRIKLCSFELSEEDRDAIGRVTYAEAGDQGDSGMAAVVHVILNRLISGEFGSSITQILNAKNQFEPATRAGGWKNLPSLTPRQRARIDTIINLSLDGRLPDLTNGSLYFQNPVIVAQREAAGQTPKGLIRFNGSTPAAVIRDHEFYSVIKNQKTIPVLVQAQKPPAPEPWDIYAIARRLNLQENASRDVFTRKATGVIQ</sequence>
<evidence type="ECO:0000313" key="4">
    <source>
        <dbReference type="Proteomes" id="UP000182264"/>
    </source>
</evidence>
<dbReference type="InterPro" id="IPR042047">
    <property type="entry name" value="SleB_dom1"/>
</dbReference>
<dbReference type="Gene3D" id="1.10.10.2520">
    <property type="entry name" value="Cell wall hydrolase SleB, domain 1"/>
    <property type="match status" value="1"/>
</dbReference>
<dbReference type="EMBL" id="CP015518">
    <property type="protein sequence ID" value="APG23889.1"/>
    <property type="molecule type" value="Genomic_DNA"/>
</dbReference>
<feature type="domain" description="Cell wall hydrolase SleB" evidence="2">
    <location>
        <begin position="61"/>
        <end position="148"/>
    </location>
</feature>
<feature type="chain" id="PRO_5012995812" description="Cell wall hydrolase SleB domain-containing protein" evidence="1">
    <location>
        <begin position="26"/>
        <end position="231"/>
    </location>
</feature>
<keyword evidence="1" id="KW-0732">Signal</keyword>
<dbReference type="InterPro" id="IPR011105">
    <property type="entry name" value="Cell_wall_hydrolase_SleB"/>
</dbReference>
<dbReference type="AlphaFoldDB" id="A0A1L3GDG7"/>
<dbReference type="Proteomes" id="UP000182264">
    <property type="component" value="Chromosome"/>
</dbReference>
<evidence type="ECO:0000256" key="1">
    <source>
        <dbReference type="SAM" id="SignalP"/>
    </source>
</evidence>
<gene>
    <name evidence="3" type="ORF">A7E75_01750</name>
</gene>
<dbReference type="Pfam" id="PF07486">
    <property type="entry name" value="Hydrolase_2"/>
    <property type="match status" value="1"/>
</dbReference>
<dbReference type="STRING" id="29542.A6070_10365"/>